<organism evidence="4 5">
    <name type="scientific">Butyrivibrio proteoclasticus (strain ATCC 51982 / DSM 14932 / B316)</name>
    <name type="common">Clostridium proteoclasticum</name>
    <dbReference type="NCBI Taxonomy" id="515622"/>
    <lineage>
        <taxon>Bacteria</taxon>
        <taxon>Bacillati</taxon>
        <taxon>Bacillota</taxon>
        <taxon>Clostridia</taxon>
        <taxon>Lachnospirales</taxon>
        <taxon>Lachnospiraceae</taxon>
        <taxon>Butyrivibrio</taxon>
    </lineage>
</organism>
<keyword evidence="3" id="KW-0472">Membrane</keyword>
<reference evidence="4 5" key="1">
    <citation type="journal article" date="2010" name="PLoS ONE">
        <title>The glycobiome of the rumen bacterium Butyrivibrio proteoclasticus B316(T) highlights adaptation to a polysaccharide-rich environment.</title>
        <authorList>
            <person name="Kelly W.J."/>
            <person name="Leahy S.C."/>
            <person name="Altermann E."/>
            <person name="Yeoman C.J."/>
            <person name="Dunne J.C."/>
            <person name="Kong Z."/>
            <person name="Pacheco D.M."/>
            <person name="Li D."/>
            <person name="Noel S.J."/>
            <person name="Moon C.D."/>
            <person name="Cookson A.L."/>
            <person name="Attwood G.T."/>
        </authorList>
    </citation>
    <scope>NUCLEOTIDE SEQUENCE [LARGE SCALE GENOMIC DNA]</scope>
    <source>
        <strain evidence="5">ATCC 51982 / DSM 14932 / B316</strain>
    </source>
</reference>
<dbReference type="InterPro" id="IPR013378">
    <property type="entry name" value="InlB-like_B-rpt"/>
</dbReference>
<name>E0RVT3_BUTPB</name>
<dbReference type="AlphaFoldDB" id="E0RVT3"/>
<evidence type="ECO:0000256" key="3">
    <source>
        <dbReference type="SAM" id="Phobius"/>
    </source>
</evidence>
<feature type="region of interest" description="Disordered" evidence="2">
    <location>
        <begin position="132"/>
        <end position="186"/>
    </location>
</feature>
<evidence type="ECO:0000256" key="2">
    <source>
        <dbReference type="SAM" id="MobiDB-lite"/>
    </source>
</evidence>
<gene>
    <name evidence="4" type="ordered locus">bpr_I2508</name>
</gene>
<evidence type="ECO:0000256" key="1">
    <source>
        <dbReference type="ARBA" id="ARBA00004196"/>
    </source>
</evidence>
<comment type="subcellular location">
    <subcellularLocation>
        <location evidence="1">Cell envelope</location>
    </subcellularLocation>
</comment>
<feature type="transmembrane region" description="Helical" evidence="3">
    <location>
        <begin position="1249"/>
        <end position="1268"/>
    </location>
</feature>
<dbReference type="KEGG" id="bpb:bpr_I2508"/>
<dbReference type="EMBL" id="CP001810">
    <property type="protein sequence ID" value="ADL35241.1"/>
    <property type="molecule type" value="Genomic_DNA"/>
</dbReference>
<feature type="region of interest" description="Disordered" evidence="2">
    <location>
        <begin position="56"/>
        <end position="117"/>
    </location>
</feature>
<keyword evidence="3" id="KW-0812">Transmembrane</keyword>
<keyword evidence="5" id="KW-1185">Reference proteome</keyword>
<dbReference type="eggNOG" id="COG0810">
    <property type="taxonomic scope" value="Bacteria"/>
</dbReference>
<dbReference type="STRING" id="515622.bpr_I2508"/>
<dbReference type="GO" id="GO:0030313">
    <property type="term" value="C:cell envelope"/>
    <property type="evidence" value="ECO:0007669"/>
    <property type="project" value="UniProtKB-SubCell"/>
</dbReference>
<dbReference type="RefSeq" id="WP_013281894.1">
    <property type="nucleotide sequence ID" value="NC_014387.1"/>
</dbReference>
<dbReference type="HOGENOM" id="CLU_263136_0_0_9"/>
<proteinExistence type="predicted"/>
<dbReference type="InterPro" id="IPR042229">
    <property type="entry name" value="Listeria/Bacterioides_rpt_sf"/>
</dbReference>
<dbReference type="Proteomes" id="UP000001299">
    <property type="component" value="Chromosome 1"/>
</dbReference>
<dbReference type="Gene3D" id="2.60.40.4270">
    <property type="entry name" value="Listeria-Bacteroides repeat domain"/>
    <property type="match status" value="3"/>
</dbReference>
<evidence type="ECO:0000313" key="4">
    <source>
        <dbReference type="EMBL" id="ADL35241.1"/>
    </source>
</evidence>
<sequence length="1280" mass="141262">MLKETKRLLAVLLAVAFAITTFGSDFSFARVFAAEDEVVQKTVAEDQIDTVEWEAVQGDEQNEESPAEGALADGSDSNEIKEEVSSEDAASAQAETPDQESEASGQEVVPEANPDVNNEGQIVEESISENTLEVAVTENSSDNASTIASSDSASLSSSEEAATSASSDAASTEASNKKISSPAQGFTGESVGIHVEVEAQEGVFPAGTTMVVNAISDRLAIDTAKEALGETVQQAKGVDISFYNAEGQEIEPSDSKYVHVSISLSSELSGETFSVLHKDDAGNTEKVANANADGASFNANAFSVYIVAGEGDSSHDTDDKRAICTYTFYVDTTEFNTQLVKEGDTLAHPGIPSGLGSDEEFLGWFTSDGQEVKFGKVEHVTANSKVDAYAKIQTTYYLTFIGVDGEVVHVKKKVVVTGESTMVDVNDITTNPKKDTQAFYGWSLKKDSKDIITGQVDISKVHEVYAVATDVHWIHFDENDGVKGGGASYTGPIHVKTGETASEPAEPTRHGYIFGGWYTKKGAEAGKVDESSKFDWSKVFTDDDEDITLYAKWSPNKYAQYTIVVWKQNIEDDKAITDNSQKTYDYSGTYTATAKVGTKVSKALAGDYAKIKEEGFHYSWIEGVRLENGTPVKEEKVRTEEDTIINVYYDRDLMSIKFYVDKHGTTYNDLVFTGLYEQKLSKYGYVWPEDAGPWVFEPKLLETELKYLHLDFVDSFIFTTYCKGTVLKVYQYKKGEVNTDYYYYYQELDGTTYTLDHKISHYGHEGYRFEFFCDDYYNGFKPEYYIQNGVKHDMVSGEKITGNYTIDNSDDIHLYFKRLSSKIEFKDNFMGNTSVVAADPVFDSILYEMPLDGSYNNIDYKGLAPDLSKDHAYDKPGYKFVGWYVDESGQKEYKWNDKMPLANKILYAKYEKVTCHVILDPNGGQLINQQKAEFDVPYRDTLSKISLNKNIVRDGYEFVGWFEDTAGNSPYGYGEVLTDIKLTAMWRRPGNVKIVYVAGDHGSGEPEDKYIYAVDSSAVVGAPPKNVEKDYVFIGWTIDNDKNNILYYPNNYFGIKEEYLVDKVTRGADTVKYVVLRANYNTREGSGIDPVYTTITYHSNDPRNLSKDVILGPNGVDKLKVNEAVNSLTLSEAGFERPGYVFLGWSKVPGDNRNAKFVDPGQKIAADNDGIPNDLYAIWVTSGDNPPPPDEPDQPVVIPTPPDPPTTVTTVTTVTPAPAGQVLGARRETGNGQAVLGARRGRTEDTTNLALRVLAIVAAGAVAAGLLITSRKKDDEQKEE</sequence>
<accession>E0RVT3</accession>
<feature type="compositionally biased region" description="Low complexity" evidence="2">
    <location>
        <begin position="139"/>
        <end position="174"/>
    </location>
</feature>
<dbReference type="Pfam" id="PF09479">
    <property type="entry name" value="Flg_new"/>
    <property type="match status" value="3"/>
</dbReference>
<protein>
    <submittedName>
        <fullName evidence="4">Cell surface protein</fullName>
    </submittedName>
</protein>
<evidence type="ECO:0000313" key="5">
    <source>
        <dbReference type="Proteomes" id="UP000001299"/>
    </source>
</evidence>
<dbReference type="NCBIfam" id="TIGR02543">
    <property type="entry name" value="List_Bact_rpt"/>
    <property type="match status" value="2"/>
</dbReference>
<keyword evidence="3" id="KW-1133">Transmembrane helix</keyword>